<dbReference type="EMBL" id="CAJPVI010000001">
    <property type="protein sequence ID" value="CAG2130728.1"/>
    <property type="molecule type" value="Genomic_DNA"/>
</dbReference>
<evidence type="ECO:0000313" key="2">
    <source>
        <dbReference type="EMBL" id="CAG2130728.1"/>
    </source>
</evidence>
<dbReference type="Proteomes" id="UP000672657">
    <property type="component" value="Unassembled WGS sequence"/>
</dbReference>
<dbReference type="RefSeq" id="WP_211951621.1">
    <property type="nucleotide sequence ID" value="NZ_CAJPVI010000001.1"/>
</dbReference>
<feature type="chain" id="PRO_5045114456" evidence="1">
    <location>
        <begin position="24"/>
        <end position="190"/>
    </location>
</feature>
<organism evidence="2 3">
    <name type="scientific">Cupriavidus numazuensis</name>
    <dbReference type="NCBI Taxonomy" id="221992"/>
    <lineage>
        <taxon>Bacteria</taxon>
        <taxon>Pseudomonadati</taxon>
        <taxon>Pseudomonadota</taxon>
        <taxon>Betaproteobacteria</taxon>
        <taxon>Burkholderiales</taxon>
        <taxon>Burkholderiaceae</taxon>
        <taxon>Cupriavidus</taxon>
    </lineage>
</organism>
<accession>A0ABM8TAA0</accession>
<protein>
    <submittedName>
        <fullName evidence="2">Uncharacterized protein</fullName>
    </submittedName>
</protein>
<keyword evidence="1" id="KW-0732">Signal</keyword>
<reference evidence="2 3" key="1">
    <citation type="submission" date="2021-03" db="EMBL/GenBank/DDBJ databases">
        <authorList>
            <person name="Peeters C."/>
        </authorList>
    </citation>
    <scope>NUCLEOTIDE SEQUENCE [LARGE SCALE GENOMIC DNA]</scope>
    <source>
        <strain evidence="2 3">LMG 26411</strain>
    </source>
</reference>
<evidence type="ECO:0000256" key="1">
    <source>
        <dbReference type="SAM" id="SignalP"/>
    </source>
</evidence>
<evidence type="ECO:0000313" key="3">
    <source>
        <dbReference type="Proteomes" id="UP000672657"/>
    </source>
</evidence>
<gene>
    <name evidence="2" type="ORF">LMG26411_00402</name>
</gene>
<comment type="caution">
    <text evidence="2">The sequence shown here is derived from an EMBL/GenBank/DDBJ whole genome shotgun (WGS) entry which is preliminary data.</text>
</comment>
<feature type="signal peptide" evidence="1">
    <location>
        <begin position="1"/>
        <end position="23"/>
    </location>
</feature>
<sequence length="190" mass="20983">MIRRAAPAAILLSLCAVSMQAYAERPPEAIMDSCLLFDKAMRSSIVITPIDGPEVLEDEYAVPGYTVFKPGIRSNPLAVGYATSQRGMNDFVMVGKYRGYLRRAVPLGKFKPERIEPPESAAYAIVQEGASRYVCVMTSDGNGSAAFVRSALVARIPAKKIASMTLYYKVADVKKFKVFDETRNDEEKQR</sequence>
<keyword evidence="3" id="KW-1185">Reference proteome</keyword>
<name>A0ABM8TAA0_9BURK</name>
<proteinExistence type="predicted"/>